<reference evidence="1 2" key="1">
    <citation type="journal article" date="2016" name="Nat. Commun.">
        <title>Thousands of microbial genomes shed light on interconnected biogeochemical processes in an aquifer system.</title>
        <authorList>
            <person name="Anantharaman K."/>
            <person name="Brown C.T."/>
            <person name="Hug L.A."/>
            <person name="Sharon I."/>
            <person name="Castelle C.J."/>
            <person name="Probst A.J."/>
            <person name="Thomas B.C."/>
            <person name="Singh A."/>
            <person name="Wilkins M.J."/>
            <person name="Karaoz U."/>
            <person name="Brodie E.L."/>
            <person name="Williams K.H."/>
            <person name="Hubbard S.S."/>
            <person name="Banfield J.F."/>
        </authorList>
    </citation>
    <scope>NUCLEOTIDE SEQUENCE [LARGE SCALE GENOMIC DNA]</scope>
</reference>
<accession>A0A1G2B9D3</accession>
<evidence type="ECO:0000313" key="2">
    <source>
        <dbReference type="Proteomes" id="UP000179164"/>
    </source>
</evidence>
<organism evidence="1 2">
    <name type="scientific">Candidatus Kerfeldbacteria bacterium RIFCSPLOWO2_01_FULL_48_11</name>
    <dbReference type="NCBI Taxonomy" id="1798543"/>
    <lineage>
        <taxon>Bacteria</taxon>
        <taxon>Candidatus Kerfeldiibacteriota</taxon>
    </lineage>
</organism>
<proteinExistence type="predicted"/>
<name>A0A1G2B9D3_9BACT</name>
<gene>
    <name evidence="1" type="ORF">A2898_03780</name>
</gene>
<comment type="caution">
    <text evidence="1">The sequence shown here is derived from an EMBL/GenBank/DDBJ whole genome shotgun (WGS) entry which is preliminary data.</text>
</comment>
<dbReference type="EMBL" id="MHKE01000004">
    <property type="protein sequence ID" value="OGY84807.1"/>
    <property type="molecule type" value="Genomic_DNA"/>
</dbReference>
<dbReference type="AlphaFoldDB" id="A0A1G2B9D3"/>
<dbReference type="Proteomes" id="UP000179164">
    <property type="component" value="Unassembled WGS sequence"/>
</dbReference>
<protein>
    <submittedName>
        <fullName evidence="1">Uncharacterized protein</fullName>
    </submittedName>
</protein>
<evidence type="ECO:0000313" key="1">
    <source>
        <dbReference type="EMBL" id="OGY84807.1"/>
    </source>
</evidence>
<sequence>MPITMNAPPQPVKDTKKLDFIDHATLQEVKGYVNQIVLFREVHDAYKIVKVLPKELAMLHLETRHPELLTEYEHALARARAVALSMLPNDQVEQFFADDVVLALDDGDIVLNEEIDAKMVRLILLEDRDELKQKCRNRLLGNEKTITTSSLDISGQHLPGTVRNVLRFYNVTVGITERVNTLQQTEFFSKLNTIVLDPDEQMAIRRLIDVYEHLKLSSLTPEGLEESVSFVDGGEKRILREGRLEHLRTDDAAKLIGSYMGNRASEEKIEPRVTIGGRDSAYEEYRQEIMKEIDRISKEAGNDPVKVKGIFARALEVENISEVTAAMYYLAHRKQLQDILRQNASWLRATKEFVSRHYSDQRADIYIEKHPASPEALSAFFQYLLTERLKLSIPESALVGMDVGRFLGGVYEGIAFWDQTIEEFDWAPLQFKDESAARTKGAMRPLVVKDKKSLSELLEFAKGRMQSWFLTEKALGAKMGSDPVELKKQLVNALKIKDVGKTVAILLILAREGRLQAALKEGPNWRETVKSYASEKYNAEVVKQFIDDNSTHPIVMSEFLQYLLQQRLGLTENESAMIGMELGDRMGEEYRTMAYADEKEGEFRWVKNRVEKGKLVQEL</sequence>